<dbReference type="PROSITE" id="PS51352">
    <property type="entry name" value="THIOREDOXIN_2"/>
    <property type="match status" value="1"/>
</dbReference>
<dbReference type="KEGG" id="pmar:B0X71_05080"/>
<gene>
    <name evidence="2" type="ORF">B0X71_05080</name>
</gene>
<dbReference type="AlphaFoldDB" id="A0A1Q2KWD5"/>
<reference evidence="2 3" key="1">
    <citation type="submission" date="2017-02" db="EMBL/GenBank/DDBJ databases">
        <title>The complete genomic sequence of a novel cold adapted crude oil-degrading bacterium Planococcus qaidamina Y42.</title>
        <authorList>
            <person name="Yang R."/>
        </authorList>
    </citation>
    <scope>NUCLEOTIDE SEQUENCE [LARGE SCALE GENOMIC DNA]</scope>
    <source>
        <strain evidence="2 3">Y42</strain>
    </source>
</reference>
<dbReference type="CDD" id="cd02947">
    <property type="entry name" value="TRX_family"/>
    <property type="match status" value="1"/>
</dbReference>
<feature type="domain" description="Thioredoxin" evidence="1">
    <location>
        <begin position="29"/>
        <end position="155"/>
    </location>
</feature>
<dbReference type="Gene3D" id="3.40.30.10">
    <property type="entry name" value="Glutaredoxin"/>
    <property type="match status" value="1"/>
</dbReference>
<sequence>MKKLLIIGAVVVAIFVLLIFLNNAANEEKLAGNPYGTDDLKQETIDQLDDENYQNIILPDELDEKIASGEPTTVYYFSPTCPHCQETTPILMPVAEEMDVEVDQYNLWEFEQGWDEYAIQGTPTLVHYENGEEVARWEGSQPEGNIRRFFDEIVLN</sequence>
<organism evidence="2 3">
    <name type="scientific">Planococcus lenghuensis</name>
    <dbReference type="NCBI Taxonomy" id="2213202"/>
    <lineage>
        <taxon>Bacteria</taxon>
        <taxon>Bacillati</taxon>
        <taxon>Bacillota</taxon>
        <taxon>Bacilli</taxon>
        <taxon>Bacillales</taxon>
        <taxon>Caryophanaceae</taxon>
        <taxon>Planococcus</taxon>
    </lineage>
</organism>
<protein>
    <submittedName>
        <fullName evidence="2">Thioredoxin</fullName>
    </submittedName>
</protein>
<dbReference type="EMBL" id="CP019640">
    <property type="protein sequence ID" value="AQQ52528.1"/>
    <property type="molecule type" value="Genomic_DNA"/>
</dbReference>
<dbReference type="Pfam" id="PF00085">
    <property type="entry name" value="Thioredoxin"/>
    <property type="match status" value="1"/>
</dbReference>
<dbReference type="InterPro" id="IPR013766">
    <property type="entry name" value="Thioredoxin_domain"/>
</dbReference>
<dbReference type="RefSeq" id="WP_077588412.1">
    <property type="nucleotide sequence ID" value="NZ_CP019640.1"/>
</dbReference>
<evidence type="ECO:0000313" key="3">
    <source>
        <dbReference type="Proteomes" id="UP000188184"/>
    </source>
</evidence>
<dbReference type="Proteomes" id="UP000188184">
    <property type="component" value="Chromosome"/>
</dbReference>
<evidence type="ECO:0000259" key="1">
    <source>
        <dbReference type="PROSITE" id="PS51352"/>
    </source>
</evidence>
<dbReference type="OrthoDB" id="32134at2"/>
<accession>A0A1Q2KWD5</accession>
<proteinExistence type="predicted"/>
<evidence type="ECO:0000313" key="2">
    <source>
        <dbReference type="EMBL" id="AQQ52528.1"/>
    </source>
</evidence>
<dbReference type="SUPFAM" id="SSF52833">
    <property type="entry name" value="Thioredoxin-like"/>
    <property type="match status" value="1"/>
</dbReference>
<keyword evidence="3" id="KW-1185">Reference proteome</keyword>
<dbReference type="InterPro" id="IPR036249">
    <property type="entry name" value="Thioredoxin-like_sf"/>
</dbReference>
<name>A0A1Q2KWD5_9BACL</name>